<dbReference type="GeneID" id="94583944"/>
<organism evidence="1 2">
    <name type="scientific">Yarrowia lipolytica</name>
    <name type="common">Candida lipolytica</name>
    <dbReference type="NCBI Taxonomy" id="4952"/>
    <lineage>
        <taxon>Eukaryota</taxon>
        <taxon>Fungi</taxon>
        <taxon>Dikarya</taxon>
        <taxon>Ascomycota</taxon>
        <taxon>Saccharomycotina</taxon>
        <taxon>Dipodascomycetes</taxon>
        <taxon>Dipodascales</taxon>
        <taxon>Dipodascales incertae sedis</taxon>
        <taxon>Yarrowia</taxon>
    </lineage>
</organism>
<name>A0A1D8NN67_YARLL</name>
<proteinExistence type="predicted"/>
<evidence type="ECO:0000313" key="1">
    <source>
        <dbReference type="EMBL" id="AOW07058.1"/>
    </source>
</evidence>
<dbReference type="EMBL" id="CP017558">
    <property type="protein sequence ID" value="AOW07058.1"/>
    <property type="molecule type" value="Genomic_DNA"/>
</dbReference>
<dbReference type="Proteomes" id="UP000182444">
    <property type="component" value="Chromosome 1F"/>
</dbReference>
<protein>
    <submittedName>
        <fullName evidence="1">Uncharacterized protein</fullName>
    </submittedName>
</protein>
<evidence type="ECO:0000313" key="2">
    <source>
        <dbReference type="Proteomes" id="UP000182444"/>
    </source>
</evidence>
<dbReference type="AlphaFoldDB" id="A0A1D8NN67"/>
<reference evidence="1 2" key="1">
    <citation type="journal article" date="2016" name="PLoS ONE">
        <title>Sequence Assembly of Yarrowia lipolytica Strain W29/CLIB89 Shows Transposable Element Diversity.</title>
        <authorList>
            <person name="Magnan C."/>
            <person name="Yu J."/>
            <person name="Chang I."/>
            <person name="Jahn E."/>
            <person name="Kanomata Y."/>
            <person name="Wu J."/>
            <person name="Zeller M."/>
            <person name="Oakes M."/>
            <person name="Baldi P."/>
            <person name="Sandmeyer S."/>
        </authorList>
    </citation>
    <scope>NUCLEOTIDE SEQUENCE [LARGE SCALE GENOMIC DNA]</scope>
    <source>
        <strain evidence="2">CLIB89(W29)</strain>
    </source>
</reference>
<gene>
    <name evidence="1" type="ORF">YALI1_F16373g</name>
</gene>
<dbReference type="VEuPathDB" id="FungiDB:YALI1_F16373g"/>
<accession>A0A1D8NN67</accession>
<sequence>MKGKSSGKKLKNRKSEIEKAGIKLRREEERFGGRRLAVGNWRWAIGDGRLAIGGEAISNRRLVVRISARNSADKEKKS</sequence>
<dbReference type="RefSeq" id="XP_068139460.1">
    <property type="nucleotide sequence ID" value="XM_068283359.1"/>
</dbReference>